<evidence type="ECO:0000256" key="7">
    <source>
        <dbReference type="SAM" id="Coils"/>
    </source>
</evidence>
<feature type="compositionally biased region" description="Low complexity" evidence="8">
    <location>
        <begin position="490"/>
        <end position="509"/>
    </location>
</feature>
<dbReference type="AlphaFoldDB" id="A0A132AK34"/>
<proteinExistence type="inferred from homology"/>
<organism evidence="9 10">
    <name type="scientific">Sarcoptes scabiei</name>
    <name type="common">Itch mite</name>
    <name type="synonym">Acarus scabiei</name>
    <dbReference type="NCBI Taxonomy" id="52283"/>
    <lineage>
        <taxon>Eukaryota</taxon>
        <taxon>Metazoa</taxon>
        <taxon>Ecdysozoa</taxon>
        <taxon>Arthropoda</taxon>
        <taxon>Chelicerata</taxon>
        <taxon>Arachnida</taxon>
        <taxon>Acari</taxon>
        <taxon>Acariformes</taxon>
        <taxon>Sarcoptiformes</taxon>
        <taxon>Astigmata</taxon>
        <taxon>Psoroptidia</taxon>
        <taxon>Sarcoptoidea</taxon>
        <taxon>Sarcoptidae</taxon>
        <taxon>Sarcoptinae</taxon>
        <taxon>Sarcoptes</taxon>
    </lineage>
</organism>
<dbReference type="GO" id="GO:0003677">
    <property type="term" value="F:DNA binding"/>
    <property type="evidence" value="ECO:0007669"/>
    <property type="project" value="UniProtKB-KW"/>
</dbReference>
<gene>
    <name evidence="9" type="ORF">QR98_0099330</name>
</gene>
<dbReference type="PROSITE" id="PS50888">
    <property type="entry name" value="BHLH"/>
    <property type="match status" value="1"/>
</dbReference>
<evidence type="ECO:0000256" key="2">
    <source>
        <dbReference type="ARBA" id="ARBA00023015"/>
    </source>
</evidence>
<dbReference type="Pfam" id="PF00010">
    <property type="entry name" value="HLH"/>
    <property type="match status" value="1"/>
</dbReference>
<dbReference type="OrthoDB" id="8964853at2759"/>
<dbReference type="Gene3D" id="4.10.280.10">
    <property type="entry name" value="Helix-loop-helix DNA-binding domain"/>
    <property type="match status" value="1"/>
</dbReference>
<keyword evidence="3" id="KW-0238">DNA-binding</keyword>
<keyword evidence="2" id="KW-0805">Transcription regulation</keyword>
<feature type="coiled-coil region" evidence="7">
    <location>
        <begin position="113"/>
        <end position="140"/>
    </location>
</feature>
<feature type="region of interest" description="Disordered" evidence="8">
    <location>
        <begin position="163"/>
        <end position="192"/>
    </location>
</feature>
<dbReference type="InterPro" id="IPR011598">
    <property type="entry name" value="bHLH_dom"/>
</dbReference>
<dbReference type="GO" id="GO:0003700">
    <property type="term" value="F:DNA-binding transcription factor activity"/>
    <property type="evidence" value="ECO:0007669"/>
    <property type="project" value="TreeGrafter"/>
</dbReference>
<keyword evidence="7" id="KW-0175">Coiled coil</keyword>
<sequence>MNSNSCCSREQSDEEQTGSYLKPGTGTESMRLDRPVPSVADRRAHHNALERKRRDHIKDSFSSLRDSVPSLQGEKWKFYGFFALLIRSTKIKASRAQILKKAAEYIQYMRKKNTNVQTDIEEIKKQNKMLADQIRLIEKQRTGNSSSSSTYSSVQTLLNSLESASNGDHASPSSNIQDDDDGEDDLSENSNESTNIEVAAVNGLNGCLGATIVSAGSIVNNMLKDSPSPSNVIDSSTLTPMIATVVQGRNSIATNASGSLIKPGPQLIAQQSQLLINGNASGTTPIRSAMIKNANVISVQNPQVKSNSSVPHQIIHVNNPSSSNNTATNLNSGNISATATPIIISTTSLGNGPASIINGTGTIVSGANGNTFTIVNKGSNTASNVIASGSTHNISQYRTVVVQPSTGTHPQQSAQIVAGTTTTPNIHIVSAVSSNYPGCKPGQATKRFKISTGNIESSAITTVNAGEISGNINLSKNIKIVPSTTTIINTTSQGSSSSSNTTKSATAAQPTKYNIASVST</sequence>
<dbReference type="VEuPathDB" id="VectorBase:SSCA010049"/>
<dbReference type="SUPFAM" id="SSF47459">
    <property type="entry name" value="HLH, helix-loop-helix DNA-binding domain"/>
    <property type="match status" value="1"/>
</dbReference>
<evidence type="ECO:0000313" key="9">
    <source>
        <dbReference type="EMBL" id="KPM11362.1"/>
    </source>
</evidence>
<feature type="region of interest" description="Disordered" evidence="8">
    <location>
        <begin position="490"/>
        <end position="510"/>
    </location>
</feature>
<reference evidence="9 10" key="1">
    <citation type="journal article" date="2015" name="Parasit. Vectors">
        <title>Draft genome of the scabies mite.</title>
        <authorList>
            <person name="Rider S.D.Jr."/>
            <person name="Morgan M.S."/>
            <person name="Arlian L.G."/>
        </authorList>
    </citation>
    <scope>NUCLEOTIDE SEQUENCE [LARGE SCALE GENOMIC DNA]</scope>
    <source>
        <strain evidence="9">Arlian Lab</strain>
    </source>
</reference>
<protein>
    <submittedName>
        <fullName evidence="9">Max-like protein</fullName>
    </submittedName>
</protein>
<evidence type="ECO:0000256" key="1">
    <source>
        <dbReference type="ARBA" id="ARBA00007628"/>
    </source>
</evidence>
<feature type="region of interest" description="Disordered" evidence="8">
    <location>
        <begin position="1"/>
        <end position="54"/>
    </location>
</feature>
<keyword evidence="4" id="KW-0010">Activator</keyword>
<evidence type="ECO:0000313" key="10">
    <source>
        <dbReference type="Proteomes" id="UP000616769"/>
    </source>
</evidence>
<keyword evidence="6" id="KW-0539">Nucleus</keyword>
<feature type="compositionally biased region" description="Polar residues" evidence="8">
    <location>
        <begin position="163"/>
        <end position="172"/>
    </location>
</feature>
<dbReference type="InterPro" id="IPR036638">
    <property type="entry name" value="HLH_DNA-bd_sf"/>
</dbReference>
<comment type="caution">
    <text evidence="9">The sequence shown here is derived from an EMBL/GenBank/DDBJ whole genome shotgun (WGS) entry which is preliminary data.</text>
</comment>
<name>A0A132AK34_SARSC</name>
<evidence type="ECO:0000256" key="6">
    <source>
        <dbReference type="ARBA" id="ARBA00023242"/>
    </source>
</evidence>
<evidence type="ECO:0000256" key="4">
    <source>
        <dbReference type="ARBA" id="ARBA00023159"/>
    </source>
</evidence>
<dbReference type="SMART" id="SM00353">
    <property type="entry name" value="HLH"/>
    <property type="match status" value="1"/>
</dbReference>
<dbReference type="GO" id="GO:0046983">
    <property type="term" value="F:protein dimerization activity"/>
    <property type="evidence" value="ECO:0007669"/>
    <property type="project" value="InterPro"/>
</dbReference>
<feature type="compositionally biased region" description="Acidic residues" evidence="8">
    <location>
        <begin position="177"/>
        <end position="187"/>
    </location>
</feature>
<evidence type="ECO:0000256" key="8">
    <source>
        <dbReference type="SAM" id="MobiDB-lite"/>
    </source>
</evidence>
<dbReference type="PANTHER" id="PTHR10328:SF3">
    <property type="entry name" value="PROTEIN MAX"/>
    <property type="match status" value="1"/>
</dbReference>
<evidence type="ECO:0000256" key="5">
    <source>
        <dbReference type="ARBA" id="ARBA00023163"/>
    </source>
</evidence>
<evidence type="ECO:0000256" key="3">
    <source>
        <dbReference type="ARBA" id="ARBA00023125"/>
    </source>
</evidence>
<dbReference type="PANTHER" id="PTHR10328">
    <property type="entry name" value="PROTEIN MAX MYC-ASSOCIATED FACTOR X"/>
    <property type="match status" value="1"/>
</dbReference>
<dbReference type="Proteomes" id="UP000616769">
    <property type="component" value="Unassembled WGS sequence"/>
</dbReference>
<dbReference type="CDD" id="cd11406">
    <property type="entry name" value="bHLHzip_Max"/>
    <property type="match status" value="1"/>
</dbReference>
<keyword evidence="5" id="KW-0804">Transcription</keyword>
<dbReference type="GO" id="GO:0045944">
    <property type="term" value="P:positive regulation of transcription by RNA polymerase II"/>
    <property type="evidence" value="ECO:0007669"/>
    <property type="project" value="TreeGrafter"/>
</dbReference>
<dbReference type="GO" id="GO:0090575">
    <property type="term" value="C:RNA polymerase II transcription regulator complex"/>
    <property type="evidence" value="ECO:0007669"/>
    <property type="project" value="TreeGrafter"/>
</dbReference>
<accession>A0A132AK34</accession>
<dbReference type="EMBL" id="JXLN01016997">
    <property type="protein sequence ID" value="KPM11362.1"/>
    <property type="molecule type" value="Genomic_DNA"/>
</dbReference>
<comment type="similarity">
    <text evidence="1">Belongs to the MAX family.</text>
</comment>